<keyword evidence="5 7" id="KW-1133">Transmembrane helix</keyword>
<evidence type="ECO:0000256" key="6">
    <source>
        <dbReference type="ARBA" id="ARBA00023136"/>
    </source>
</evidence>
<evidence type="ECO:0000256" key="4">
    <source>
        <dbReference type="ARBA" id="ARBA00022692"/>
    </source>
</evidence>
<keyword evidence="4 7" id="KW-0812">Transmembrane</keyword>
<comment type="similarity">
    <text evidence="2">Belongs to the MgtC/SapB family.</text>
</comment>
<reference evidence="9 10" key="1">
    <citation type="submission" date="2019-10" db="EMBL/GenBank/DDBJ databases">
        <title>Whole genome shotgun sequence of Acrocarpospora corrugata NBRC 13972.</title>
        <authorList>
            <person name="Ichikawa N."/>
            <person name="Kimura A."/>
            <person name="Kitahashi Y."/>
            <person name="Komaki H."/>
            <person name="Oguchi A."/>
        </authorList>
    </citation>
    <scope>NUCLEOTIDE SEQUENCE [LARGE SCALE GENOMIC DNA]</scope>
    <source>
        <strain evidence="9 10">NBRC 13972</strain>
    </source>
</reference>
<comment type="caution">
    <text evidence="9">The sequence shown here is derived from an EMBL/GenBank/DDBJ whole genome shotgun (WGS) entry which is preliminary data.</text>
</comment>
<dbReference type="PANTHER" id="PTHR33778:SF1">
    <property type="entry name" value="MAGNESIUM TRANSPORTER YHID-RELATED"/>
    <property type="match status" value="1"/>
</dbReference>
<protein>
    <submittedName>
        <fullName evidence="9">Putative magnesium transport MgtC family protein</fullName>
    </submittedName>
</protein>
<dbReference type="Proteomes" id="UP000334990">
    <property type="component" value="Unassembled WGS sequence"/>
</dbReference>
<dbReference type="OrthoDB" id="9811198at2"/>
<dbReference type="Pfam" id="PF02308">
    <property type="entry name" value="MgtC"/>
    <property type="match status" value="1"/>
</dbReference>
<gene>
    <name evidence="9" type="ORF">Acor_29810</name>
</gene>
<evidence type="ECO:0000313" key="9">
    <source>
        <dbReference type="EMBL" id="GES00917.1"/>
    </source>
</evidence>
<evidence type="ECO:0000256" key="3">
    <source>
        <dbReference type="ARBA" id="ARBA00022475"/>
    </source>
</evidence>
<feature type="transmembrane region" description="Helical" evidence="7">
    <location>
        <begin position="107"/>
        <end position="137"/>
    </location>
</feature>
<dbReference type="GO" id="GO:0005886">
    <property type="term" value="C:plasma membrane"/>
    <property type="evidence" value="ECO:0007669"/>
    <property type="project" value="UniProtKB-SubCell"/>
</dbReference>
<evidence type="ECO:0000256" key="5">
    <source>
        <dbReference type="ARBA" id="ARBA00022989"/>
    </source>
</evidence>
<dbReference type="PANTHER" id="PTHR33778">
    <property type="entry name" value="PROTEIN MGTC"/>
    <property type="match status" value="1"/>
</dbReference>
<keyword evidence="6 7" id="KW-0472">Membrane</keyword>
<evidence type="ECO:0000313" key="10">
    <source>
        <dbReference type="Proteomes" id="UP000334990"/>
    </source>
</evidence>
<dbReference type="PRINTS" id="PR01837">
    <property type="entry name" value="MGTCSAPBPROT"/>
</dbReference>
<dbReference type="InterPro" id="IPR003416">
    <property type="entry name" value="MgtC/SapB/SrpB/YhiD_fam"/>
</dbReference>
<evidence type="ECO:0000256" key="2">
    <source>
        <dbReference type="ARBA" id="ARBA00009298"/>
    </source>
</evidence>
<evidence type="ECO:0000256" key="7">
    <source>
        <dbReference type="SAM" id="Phobius"/>
    </source>
</evidence>
<sequence>MQAGDWFGQDWTQVGEFGTAFALSCAIGLEREIRQKAAGLRTYTVVGMGAALFTLMSKYGFADVLDPGRVVLDPSRVAAQIVSGLGFIGAGIIFVQRGSVRGLTSAATIWMTAAVGASAAAGLPVLAVITTLAYFAVSYLIHPLTHRLPRLSGRSTHYRITYSQGSGLLRDLVDLCGQAGFSITDLTTLTTSATTVPVTHAPGQDVSGQAVQISLGVLGRGDPAELAAQLSSVPGVLACAMFREDD</sequence>
<accession>A0A5M3VVS9</accession>
<dbReference type="AlphaFoldDB" id="A0A5M3VVS9"/>
<feature type="transmembrane region" description="Helical" evidence="7">
    <location>
        <begin position="77"/>
        <end position="95"/>
    </location>
</feature>
<organism evidence="9 10">
    <name type="scientific">Acrocarpospora corrugata</name>
    <dbReference type="NCBI Taxonomy" id="35763"/>
    <lineage>
        <taxon>Bacteria</taxon>
        <taxon>Bacillati</taxon>
        <taxon>Actinomycetota</taxon>
        <taxon>Actinomycetes</taxon>
        <taxon>Streptosporangiales</taxon>
        <taxon>Streptosporangiaceae</taxon>
        <taxon>Acrocarpospora</taxon>
    </lineage>
</organism>
<name>A0A5M3VVS9_9ACTN</name>
<proteinExistence type="inferred from homology"/>
<keyword evidence="10" id="KW-1185">Reference proteome</keyword>
<dbReference type="EMBL" id="BLAD01000047">
    <property type="protein sequence ID" value="GES00917.1"/>
    <property type="molecule type" value="Genomic_DNA"/>
</dbReference>
<evidence type="ECO:0000259" key="8">
    <source>
        <dbReference type="Pfam" id="PF02308"/>
    </source>
</evidence>
<feature type="domain" description="MgtC/SapB/SrpB/YhiD N-terminal" evidence="8">
    <location>
        <begin position="18"/>
        <end position="145"/>
    </location>
</feature>
<keyword evidence="3" id="KW-1003">Cell membrane</keyword>
<feature type="transmembrane region" description="Helical" evidence="7">
    <location>
        <begin position="40"/>
        <end position="57"/>
    </location>
</feature>
<dbReference type="InterPro" id="IPR049177">
    <property type="entry name" value="MgtC_SapB_SrpB_YhiD_N"/>
</dbReference>
<comment type="subcellular location">
    <subcellularLocation>
        <location evidence="1">Cell membrane</location>
        <topology evidence="1">Multi-pass membrane protein</topology>
    </subcellularLocation>
</comment>
<evidence type="ECO:0000256" key="1">
    <source>
        <dbReference type="ARBA" id="ARBA00004651"/>
    </source>
</evidence>